<reference evidence="1" key="1">
    <citation type="journal article" date="2013" name="J. Plant Res.">
        <title>Effect of fungi and light on seed germination of three Opuntia species from semiarid lands of central Mexico.</title>
        <authorList>
            <person name="Delgado-Sanchez P."/>
            <person name="Jimenez-Bremont J.F."/>
            <person name="Guerrero-Gonzalez Mde L."/>
            <person name="Flores J."/>
        </authorList>
    </citation>
    <scope>NUCLEOTIDE SEQUENCE</scope>
    <source>
        <tissue evidence="1">Cladode</tissue>
    </source>
</reference>
<organism evidence="1">
    <name type="scientific">Opuntia streptacantha</name>
    <name type="common">Prickly pear cactus</name>
    <name type="synonym">Opuntia cardona</name>
    <dbReference type="NCBI Taxonomy" id="393608"/>
    <lineage>
        <taxon>Eukaryota</taxon>
        <taxon>Viridiplantae</taxon>
        <taxon>Streptophyta</taxon>
        <taxon>Embryophyta</taxon>
        <taxon>Tracheophyta</taxon>
        <taxon>Spermatophyta</taxon>
        <taxon>Magnoliopsida</taxon>
        <taxon>eudicotyledons</taxon>
        <taxon>Gunneridae</taxon>
        <taxon>Pentapetalae</taxon>
        <taxon>Caryophyllales</taxon>
        <taxon>Cactineae</taxon>
        <taxon>Cactaceae</taxon>
        <taxon>Opuntioideae</taxon>
        <taxon>Opuntia</taxon>
    </lineage>
</organism>
<dbReference type="EMBL" id="GISG01199248">
    <property type="protein sequence ID" value="MBA4658103.1"/>
    <property type="molecule type" value="Transcribed_RNA"/>
</dbReference>
<sequence>MPIPIRPTSVSTTVGVSPAVSVFDSLKVIFPGISMSNKCIFLCLAINFPSVSNTQHALYNRSSKRSGMEPPIIVTFKERETSDSIAVEGDAFPPASMSSAYKGKLSFEYGLFHISGKIMSLAPFPAASSIDFLAWAMFLSLSAVTES</sequence>
<reference evidence="1" key="2">
    <citation type="submission" date="2020-07" db="EMBL/GenBank/DDBJ databases">
        <authorList>
            <person name="Vera ALvarez R."/>
            <person name="Arias-Moreno D.M."/>
            <person name="Jimenez-Jacinto V."/>
            <person name="Jimenez-Bremont J.F."/>
            <person name="Swaminathan K."/>
            <person name="Moose S.P."/>
            <person name="Guerrero-Gonzalez M.L."/>
            <person name="Marino-Ramirez L."/>
            <person name="Landsman D."/>
            <person name="Rodriguez-Kessler M."/>
            <person name="Delgado-Sanchez P."/>
        </authorList>
    </citation>
    <scope>NUCLEOTIDE SEQUENCE</scope>
    <source>
        <tissue evidence="1">Cladode</tissue>
    </source>
</reference>
<proteinExistence type="predicted"/>
<dbReference type="AlphaFoldDB" id="A0A7C9E7C0"/>
<name>A0A7C9E7C0_OPUST</name>
<protein>
    <submittedName>
        <fullName evidence="1">Uncharacterized protein</fullName>
    </submittedName>
</protein>
<evidence type="ECO:0000313" key="1">
    <source>
        <dbReference type="EMBL" id="MBA4658103.1"/>
    </source>
</evidence>
<accession>A0A7C9E7C0</accession>